<sequence>MKSVQRIAYLALIVVLLVIAGCSSESTPPKQALQEAMKNMGNINSYSAQMSLGIDNFEIPSGASENGIDMATVITGMLKGAKLDIKAVYAKEPQRTDMELNLQLSGTTITIPMIVTGEKLFMKLPALPMLQLPESAAGKFVELDMKTLAEEQGAAAATLDAAAQQKLVQELGAVVLKHFDEKTYFKNVKAKDAGLPDGVKAEQVVRFTVDESNYKQSVETIVNEMVPDLLNVIASNESYLEQIQKSKEDVEKMKADWDAGKAAKIDYLNQNVKVNELSITGAINKDKLLTYQAGKVDVELMDKASGNVFKANVHFDMTYSDVNSDPKFLYEIPTDAVKFEDLAKQMQLPTGL</sequence>
<organism evidence="1 2">
    <name type="scientific">Paenibacillus catalpae</name>
    <dbReference type="NCBI Taxonomy" id="1045775"/>
    <lineage>
        <taxon>Bacteria</taxon>
        <taxon>Bacillati</taxon>
        <taxon>Bacillota</taxon>
        <taxon>Bacilli</taxon>
        <taxon>Bacillales</taxon>
        <taxon>Paenibacillaceae</taxon>
        <taxon>Paenibacillus</taxon>
    </lineage>
</organism>
<evidence type="ECO:0000313" key="2">
    <source>
        <dbReference type="Proteomes" id="UP000198855"/>
    </source>
</evidence>
<reference evidence="2" key="1">
    <citation type="submission" date="2016-10" db="EMBL/GenBank/DDBJ databases">
        <authorList>
            <person name="Varghese N."/>
            <person name="Submissions S."/>
        </authorList>
    </citation>
    <scope>NUCLEOTIDE SEQUENCE [LARGE SCALE GENOMIC DNA]</scope>
    <source>
        <strain evidence="2">CGMCC 1.10784</strain>
    </source>
</reference>
<dbReference type="PROSITE" id="PS51257">
    <property type="entry name" value="PROKAR_LIPOPROTEIN"/>
    <property type="match status" value="1"/>
</dbReference>
<dbReference type="Gene3D" id="2.50.20.20">
    <property type="match status" value="1"/>
</dbReference>
<evidence type="ECO:0000313" key="1">
    <source>
        <dbReference type="EMBL" id="SFF35244.1"/>
    </source>
</evidence>
<gene>
    <name evidence="1" type="ORF">SAMN05216378_0058</name>
</gene>
<dbReference type="RefSeq" id="WP_091190882.1">
    <property type="nucleotide sequence ID" value="NZ_FOMT01000010.1"/>
</dbReference>
<dbReference type="Proteomes" id="UP000198855">
    <property type="component" value="Unassembled WGS sequence"/>
</dbReference>
<protein>
    <recommendedName>
        <fullName evidence="3">Lipoprotein</fullName>
    </recommendedName>
</protein>
<name>A0A1I2HZ04_9BACL</name>
<proteinExistence type="predicted"/>
<dbReference type="AlphaFoldDB" id="A0A1I2HZ04"/>
<dbReference type="OrthoDB" id="2657915at2"/>
<accession>A0A1I2HZ04</accession>
<keyword evidence="2" id="KW-1185">Reference proteome</keyword>
<dbReference type="EMBL" id="FOMT01000010">
    <property type="protein sequence ID" value="SFF35244.1"/>
    <property type="molecule type" value="Genomic_DNA"/>
</dbReference>
<dbReference type="STRING" id="1045775.SAMN05216378_0058"/>
<evidence type="ECO:0008006" key="3">
    <source>
        <dbReference type="Google" id="ProtNLM"/>
    </source>
</evidence>